<evidence type="ECO:0000256" key="1">
    <source>
        <dbReference type="ARBA" id="ARBA00001678"/>
    </source>
</evidence>
<evidence type="ECO:0000259" key="10">
    <source>
        <dbReference type="Pfam" id="PF26410"/>
    </source>
</evidence>
<evidence type="ECO:0000256" key="9">
    <source>
        <dbReference type="SAM" id="MobiDB-lite"/>
    </source>
</evidence>
<keyword evidence="7" id="KW-0378">Hydrolase</keyword>
<feature type="domain" description="Glycoside hydrolase family 5" evidence="10">
    <location>
        <begin position="153"/>
        <end position="356"/>
    </location>
</feature>
<dbReference type="InterPro" id="IPR001547">
    <property type="entry name" value="Glyco_hydro_5"/>
</dbReference>
<dbReference type="Gene3D" id="3.20.20.80">
    <property type="entry name" value="Glycosidases"/>
    <property type="match status" value="1"/>
</dbReference>
<evidence type="ECO:0000256" key="8">
    <source>
        <dbReference type="ARBA" id="ARBA00023295"/>
    </source>
</evidence>
<reference evidence="11 12" key="1">
    <citation type="submission" date="2019-07" db="EMBL/GenBank/DDBJ databases">
        <title>Rhodotorula toruloides NBRC10032 genome sequencing.</title>
        <authorList>
            <person name="Shida Y."/>
            <person name="Takaku H."/>
            <person name="Ogasawara W."/>
            <person name="Mori K."/>
        </authorList>
    </citation>
    <scope>NUCLEOTIDE SEQUENCE [LARGE SCALE GENOMIC DNA]</scope>
    <source>
        <strain evidence="11 12">NBRC10032</strain>
    </source>
</reference>
<dbReference type="EC" id="3.2.1.78" evidence="4"/>
<evidence type="ECO:0000256" key="6">
    <source>
        <dbReference type="ARBA" id="ARBA00022729"/>
    </source>
</evidence>
<comment type="caution">
    <text evidence="11">The sequence shown here is derived from an EMBL/GenBank/DDBJ whole genome shotgun (WGS) entry which is preliminary data.</text>
</comment>
<evidence type="ECO:0000256" key="7">
    <source>
        <dbReference type="ARBA" id="ARBA00022801"/>
    </source>
</evidence>
<comment type="subcellular location">
    <subcellularLocation>
        <location evidence="2">Secreted</location>
    </subcellularLocation>
</comment>
<dbReference type="Pfam" id="PF26410">
    <property type="entry name" value="GH5_mannosidase"/>
    <property type="match status" value="1"/>
</dbReference>
<comment type="catalytic activity">
    <reaction evidence="1">
        <text>Random hydrolysis of (1-&gt;4)-beta-D-mannosidic linkages in mannans, galactomannans and glucomannans.</text>
        <dbReference type="EC" id="3.2.1.78"/>
    </reaction>
</comment>
<evidence type="ECO:0000256" key="2">
    <source>
        <dbReference type="ARBA" id="ARBA00004613"/>
    </source>
</evidence>
<dbReference type="SUPFAM" id="SSF51445">
    <property type="entry name" value="(Trans)glycosidases"/>
    <property type="match status" value="1"/>
</dbReference>
<keyword evidence="5" id="KW-0964">Secreted</keyword>
<evidence type="ECO:0000313" key="11">
    <source>
        <dbReference type="EMBL" id="GEM11151.1"/>
    </source>
</evidence>
<proteinExistence type="inferred from homology"/>
<gene>
    <name evidence="11" type="ORF">Rt10032_c13g5168</name>
</gene>
<dbReference type="Proteomes" id="UP000321518">
    <property type="component" value="Unassembled WGS sequence"/>
</dbReference>
<comment type="similarity">
    <text evidence="3">Belongs to the glycosyl hydrolase 5 (cellulase A) family.</text>
</comment>
<evidence type="ECO:0000256" key="4">
    <source>
        <dbReference type="ARBA" id="ARBA00012706"/>
    </source>
</evidence>
<dbReference type="GO" id="GO:0016985">
    <property type="term" value="F:mannan endo-1,4-beta-mannosidase activity"/>
    <property type="evidence" value="ECO:0007669"/>
    <property type="project" value="UniProtKB-EC"/>
</dbReference>
<protein>
    <recommendedName>
        <fullName evidence="4">mannan endo-1,4-beta-mannosidase</fullName>
        <ecNumber evidence="4">3.2.1.78</ecNumber>
    </recommendedName>
</protein>
<name>A0A511KLB4_RHOTO</name>
<sequence>MRSSPSVTSSHFGTAPPSTSSSSSSATITASPNPTTCAPKYTASKMIKGTGTLPKPSTFVKKTPNSNKLTLDGSPFTIVGPNIFWLCQGQDNGPIGNYTDTAMVREALAMAVALGANAASSSPVRSRDFWLTSLRSEIRALSCGISTGTANGTNPYNLESSLNTFNKAAWDIRDYVLYAAKQYGLRVILTLTDNYAYYHGGKYDFLNWRNVSTANKSAAFYTNKAVIGDFKASVIGSACKVYRSLMPAPSLQTYITKFLTRVNSYTGVAYKDDPTIIAWETGNELGGYINAEIWPPAAWTTAIAAWIRKYDRKHLIIDGTNGFWNYTTGATSPGLKVPGVDIVSDHGYPRNTGIITKELLLAKAARKNFLIGEYDWRTQSSTSLATYLNLIESWRPLVGDMLWGLQGHDGLCCEYVKHGDGYSMYYPNGGTAAETANMLLVAQHWYRMTKRTPPTQLVGVACPQPVF</sequence>
<dbReference type="AlphaFoldDB" id="A0A511KLB4"/>
<accession>A0A511KLB4</accession>
<evidence type="ECO:0000313" key="12">
    <source>
        <dbReference type="Proteomes" id="UP000321518"/>
    </source>
</evidence>
<keyword evidence="6" id="KW-0732">Signal</keyword>
<feature type="compositionally biased region" description="Polar residues" evidence="9">
    <location>
        <begin position="1"/>
        <end position="12"/>
    </location>
</feature>
<evidence type="ECO:0000256" key="5">
    <source>
        <dbReference type="ARBA" id="ARBA00022525"/>
    </source>
</evidence>
<dbReference type="PANTHER" id="PTHR31451">
    <property type="match status" value="1"/>
</dbReference>
<dbReference type="PANTHER" id="PTHR31451:SF39">
    <property type="entry name" value="MANNAN ENDO-1,4-BETA-MANNOSIDASE 1"/>
    <property type="match status" value="1"/>
</dbReference>
<dbReference type="OrthoDB" id="406631at2759"/>
<keyword evidence="8" id="KW-0326">Glycosidase</keyword>
<evidence type="ECO:0000256" key="3">
    <source>
        <dbReference type="ARBA" id="ARBA00005641"/>
    </source>
</evidence>
<feature type="region of interest" description="Disordered" evidence="9">
    <location>
        <begin position="1"/>
        <end position="35"/>
    </location>
</feature>
<dbReference type="InterPro" id="IPR017853">
    <property type="entry name" value="GH"/>
</dbReference>
<dbReference type="GO" id="GO:0005576">
    <property type="term" value="C:extracellular region"/>
    <property type="evidence" value="ECO:0007669"/>
    <property type="project" value="UniProtKB-SubCell"/>
</dbReference>
<organism evidence="11 12">
    <name type="scientific">Rhodotorula toruloides</name>
    <name type="common">Yeast</name>
    <name type="synonym">Rhodosporidium toruloides</name>
    <dbReference type="NCBI Taxonomy" id="5286"/>
    <lineage>
        <taxon>Eukaryota</taxon>
        <taxon>Fungi</taxon>
        <taxon>Dikarya</taxon>
        <taxon>Basidiomycota</taxon>
        <taxon>Pucciniomycotina</taxon>
        <taxon>Microbotryomycetes</taxon>
        <taxon>Sporidiobolales</taxon>
        <taxon>Sporidiobolaceae</taxon>
        <taxon>Rhodotorula</taxon>
    </lineage>
</organism>
<dbReference type="InterPro" id="IPR045053">
    <property type="entry name" value="MAN-like"/>
</dbReference>
<feature type="compositionally biased region" description="Low complexity" evidence="9">
    <location>
        <begin position="14"/>
        <end position="35"/>
    </location>
</feature>
<dbReference type="EMBL" id="BJWK01000013">
    <property type="protein sequence ID" value="GEM11151.1"/>
    <property type="molecule type" value="Genomic_DNA"/>
</dbReference>